<evidence type="ECO:0000313" key="2">
    <source>
        <dbReference type="EMBL" id="CCC53855.1"/>
    </source>
</evidence>
<dbReference type="VEuPathDB" id="TriTrypDB:TvY486_1113390"/>
<protein>
    <submittedName>
        <fullName evidence="2">Uncharacterized protein</fullName>
    </submittedName>
</protein>
<accession>G0U8D2</accession>
<feature type="transmembrane region" description="Helical" evidence="1">
    <location>
        <begin position="52"/>
        <end position="78"/>
    </location>
</feature>
<dbReference type="EMBL" id="HE573027">
    <property type="protein sequence ID" value="CCC53855.1"/>
    <property type="molecule type" value="Genomic_DNA"/>
</dbReference>
<proteinExistence type="predicted"/>
<keyword evidence="1" id="KW-0472">Membrane</keyword>
<sequence length="107" mass="12308">MTTCSVICRCMHHIATFSFSFLFVFLSGFELFHGDWTPSWWWRCWRLILRHLCQHLFIVLQLLAWYLSVVAAIVIITICSSLACDFTALCKADSSANKYAVHQCALA</sequence>
<gene>
    <name evidence="2" type="ORF">TVY486_1113390</name>
</gene>
<keyword evidence="1" id="KW-0812">Transmembrane</keyword>
<evidence type="ECO:0000256" key="1">
    <source>
        <dbReference type="SAM" id="Phobius"/>
    </source>
</evidence>
<organism evidence="2">
    <name type="scientific">Trypanosoma vivax (strain Y486)</name>
    <dbReference type="NCBI Taxonomy" id="1055687"/>
    <lineage>
        <taxon>Eukaryota</taxon>
        <taxon>Discoba</taxon>
        <taxon>Euglenozoa</taxon>
        <taxon>Kinetoplastea</taxon>
        <taxon>Metakinetoplastina</taxon>
        <taxon>Trypanosomatida</taxon>
        <taxon>Trypanosomatidae</taxon>
        <taxon>Trypanosoma</taxon>
        <taxon>Duttonella</taxon>
    </lineage>
</organism>
<reference evidence="2" key="1">
    <citation type="journal article" date="2012" name="Proc. Natl. Acad. Sci. U.S.A.">
        <title>Antigenic diversity is generated by distinct evolutionary mechanisms in African trypanosome species.</title>
        <authorList>
            <person name="Jackson A.P."/>
            <person name="Berry A."/>
            <person name="Aslett M."/>
            <person name="Allison H.C."/>
            <person name="Burton P."/>
            <person name="Vavrova-Anderson J."/>
            <person name="Brown R."/>
            <person name="Browne H."/>
            <person name="Corton N."/>
            <person name="Hauser H."/>
            <person name="Gamble J."/>
            <person name="Gilderthorp R."/>
            <person name="Marcello L."/>
            <person name="McQuillan J."/>
            <person name="Otto T.D."/>
            <person name="Quail M.A."/>
            <person name="Sanders M.J."/>
            <person name="van Tonder A."/>
            <person name="Ginger M.L."/>
            <person name="Field M.C."/>
            <person name="Barry J.D."/>
            <person name="Hertz-Fowler C."/>
            <person name="Berriman M."/>
        </authorList>
    </citation>
    <scope>NUCLEOTIDE SEQUENCE</scope>
    <source>
        <strain evidence="2">Y486</strain>
    </source>
</reference>
<feature type="transmembrane region" description="Helical" evidence="1">
    <location>
        <begin position="12"/>
        <end position="32"/>
    </location>
</feature>
<name>G0U8D2_TRYVY</name>
<keyword evidence="1" id="KW-1133">Transmembrane helix</keyword>
<dbReference type="AlphaFoldDB" id="G0U8D2"/>